<dbReference type="AlphaFoldDB" id="A0A7D5EXE9"/>
<feature type="domain" description="Galactofuranosyltransferase GlfT2 N-terminal" evidence="5">
    <location>
        <begin position="77"/>
        <end position="184"/>
    </location>
</feature>
<keyword evidence="3" id="KW-0328">Glycosyltransferase</keyword>
<organism evidence="7 8">
    <name type="scientific">Microbacterium oleivorans</name>
    <dbReference type="NCBI Taxonomy" id="273677"/>
    <lineage>
        <taxon>Bacteria</taxon>
        <taxon>Bacillati</taxon>
        <taxon>Actinomycetota</taxon>
        <taxon>Actinomycetes</taxon>
        <taxon>Micrococcales</taxon>
        <taxon>Microbacteriaceae</taxon>
        <taxon>Microbacterium</taxon>
    </lineage>
</organism>
<dbReference type="GO" id="GO:0016757">
    <property type="term" value="F:glycosyltransferase activity"/>
    <property type="evidence" value="ECO:0007669"/>
    <property type="project" value="UniProtKB-KW"/>
</dbReference>
<accession>A0A7D5EXE9</accession>
<dbReference type="PANTHER" id="PTHR43179">
    <property type="entry name" value="RHAMNOSYLTRANSFERASE WBBL"/>
    <property type="match status" value="1"/>
</dbReference>
<dbReference type="InterPro" id="IPR045699">
    <property type="entry name" value="GlfT2_C"/>
</dbReference>
<sequence length="662" mass="74295">MTTSPREQTTAEWVAVHNVVFPVGGDSTVLPLYVDEGSGTPAPTPDTLPANQRQLFGLLRDSLHAEVRGSGGTRISYERRGVRLEPHTRISFATYFNAFPAAYWQEHTDVATVRLVVDVEGSARIDLFRSNARGKYVRIESRSAHDGRAEFEIPLRSFGDGGWLWFDLETDAEAASMSAAEWSVPASSRHRGPTRLTVAIPSFNMPEACLDQIRRFDDHPETMAVVNRVVIVDQGTRRLREAPDFDETAARLGDRLTVIEQANLGGSGGFSRGMAEMLADDTSDAVLLLDDDAEAEPESVIRAARFNDFTRQPLIVGGHMLNANARTVLHSFGETLNFDSFWWEPVDRQLAMLDFRNRSIRTTPSLSKRIDVAYNGWWMCLVPREVAERIGLSLPLFIKWDDAEYSLRAGAAGIGTVSLPGMAAWHVPWDEKDDGLDWQAYFHQRNRWVAALLHSPHRRGGSLVRKSFASDLKHLLSMQYTASRLRGDALTDVLRGPRHMDGTLASSAARARRIASEMRDGALITERAAYPAVAPHQKGVRHVRVRPQRNIVTFVVNAVRGIAHQLRPVRANAPQDRVRSVDAKWWRLSGMDVALVGNAAGSGVWEYRRDRTTFRRELRRSIRSHVLLYVRWNRVSAAYRADAGNLASAERWWSIFRSEDKA</sequence>
<dbReference type="Gene3D" id="3.90.550.60">
    <property type="match status" value="1"/>
</dbReference>
<dbReference type="Proteomes" id="UP000509638">
    <property type="component" value="Chromosome"/>
</dbReference>
<gene>
    <name evidence="7" type="ORF">HW566_12700</name>
</gene>
<name>A0A7D5EXE9_9MICO</name>
<reference evidence="7 8" key="1">
    <citation type="submission" date="2020-06" db="EMBL/GenBank/DDBJ databases">
        <authorList>
            <person name="Jo H."/>
        </authorList>
    </citation>
    <scope>NUCLEOTIDE SEQUENCE [LARGE SCALE GENOMIC DNA]</scope>
    <source>
        <strain evidence="7 8">I46</strain>
    </source>
</reference>
<protein>
    <submittedName>
        <fullName evidence="7">Glycosyltransferase</fullName>
    </submittedName>
</protein>
<evidence type="ECO:0000256" key="4">
    <source>
        <dbReference type="ARBA" id="ARBA00022679"/>
    </source>
</evidence>
<dbReference type="RefSeq" id="WP_178013401.1">
    <property type="nucleotide sequence ID" value="NZ_CP058316.1"/>
</dbReference>
<evidence type="ECO:0000313" key="8">
    <source>
        <dbReference type="Proteomes" id="UP000509638"/>
    </source>
</evidence>
<evidence type="ECO:0000256" key="3">
    <source>
        <dbReference type="ARBA" id="ARBA00022676"/>
    </source>
</evidence>
<evidence type="ECO:0000256" key="2">
    <source>
        <dbReference type="ARBA" id="ARBA00006739"/>
    </source>
</evidence>
<dbReference type="InterPro" id="IPR029044">
    <property type="entry name" value="Nucleotide-diphossugar_trans"/>
</dbReference>
<dbReference type="Pfam" id="PF13641">
    <property type="entry name" value="Glyco_tranf_2_3"/>
    <property type="match status" value="1"/>
</dbReference>
<proteinExistence type="inferred from homology"/>
<dbReference type="EMBL" id="CP058316">
    <property type="protein sequence ID" value="QLD12551.1"/>
    <property type="molecule type" value="Genomic_DNA"/>
</dbReference>
<dbReference type="Pfam" id="PF19320">
    <property type="entry name" value="GlfT2_domain3"/>
    <property type="match status" value="1"/>
</dbReference>
<evidence type="ECO:0000256" key="1">
    <source>
        <dbReference type="ARBA" id="ARBA00004776"/>
    </source>
</evidence>
<feature type="domain" description="Galactofuranosyltransferase-2 C-terminal" evidence="6">
    <location>
        <begin position="463"/>
        <end position="657"/>
    </location>
</feature>
<keyword evidence="4 7" id="KW-0808">Transferase</keyword>
<dbReference type="SUPFAM" id="SSF53448">
    <property type="entry name" value="Nucleotide-diphospho-sugar transferases"/>
    <property type="match status" value="1"/>
</dbReference>
<dbReference type="Pfam" id="PF17994">
    <property type="entry name" value="Glft2_N"/>
    <property type="match status" value="1"/>
</dbReference>
<evidence type="ECO:0000259" key="5">
    <source>
        <dbReference type="Pfam" id="PF17994"/>
    </source>
</evidence>
<comment type="similarity">
    <text evidence="2">Belongs to the glycosyltransferase 2 family.</text>
</comment>
<evidence type="ECO:0000313" key="7">
    <source>
        <dbReference type="EMBL" id="QLD12551.1"/>
    </source>
</evidence>
<comment type="pathway">
    <text evidence="1">Cell wall biogenesis; cell wall polysaccharide biosynthesis.</text>
</comment>
<dbReference type="InterPro" id="IPR040492">
    <property type="entry name" value="GlfT2_N"/>
</dbReference>
<evidence type="ECO:0000259" key="6">
    <source>
        <dbReference type="Pfam" id="PF19320"/>
    </source>
</evidence>
<dbReference type="PANTHER" id="PTHR43179:SF12">
    <property type="entry name" value="GALACTOFURANOSYLTRANSFERASE GLFT2"/>
    <property type="match status" value="1"/>
</dbReference>